<accession>A0A402CZ56</accession>
<evidence type="ECO:0000313" key="4">
    <source>
        <dbReference type="Proteomes" id="UP000287394"/>
    </source>
</evidence>
<dbReference type="Proteomes" id="UP000287394">
    <property type="component" value="Chromosome"/>
</dbReference>
<evidence type="ECO:0000313" key="3">
    <source>
        <dbReference type="EMBL" id="BDI29529.1"/>
    </source>
</evidence>
<gene>
    <name evidence="3" type="ORF">CCAX7_15800</name>
</gene>
<dbReference type="KEGG" id="ccot:CCAX7_15800"/>
<dbReference type="Gene3D" id="3.40.50.150">
    <property type="entry name" value="Vaccinia Virus protein VP39"/>
    <property type="match status" value="1"/>
</dbReference>
<comment type="similarity">
    <text evidence="1 2">Belongs to the class I-like SAM-binding methyltransferase superfamily. C5-methyltransferase family.</text>
</comment>
<keyword evidence="1" id="KW-0949">S-adenosyl-L-methionine</keyword>
<feature type="active site" evidence="1">
    <location>
        <position position="80"/>
    </location>
</feature>
<dbReference type="PRINTS" id="PR00105">
    <property type="entry name" value="C5METTRFRASE"/>
</dbReference>
<evidence type="ECO:0000256" key="2">
    <source>
        <dbReference type="RuleBase" id="RU000416"/>
    </source>
</evidence>
<keyword evidence="1" id="KW-0808">Transferase</keyword>
<dbReference type="NCBIfam" id="TIGR00675">
    <property type="entry name" value="dcm"/>
    <property type="match status" value="1"/>
</dbReference>
<dbReference type="RefSeq" id="WP_218025649.1">
    <property type="nucleotide sequence ID" value="NZ_AP025739.1"/>
</dbReference>
<dbReference type="GO" id="GO:0003677">
    <property type="term" value="F:DNA binding"/>
    <property type="evidence" value="ECO:0007669"/>
    <property type="project" value="TreeGrafter"/>
</dbReference>
<keyword evidence="1" id="KW-0489">Methyltransferase</keyword>
<name>A0A402CZ56_9BACT</name>
<dbReference type="PROSITE" id="PS51679">
    <property type="entry name" value="SAM_MT_C5"/>
    <property type="match status" value="1"/>
</dbReference>
<reference evidence="3 4" key="1">
    <citation type="journal article" date="2019" name="Int. J. Syst. Evol. Microbiol.">
        <title>Capsulimonas corticalis gen. nov., sp. nov., an aerobic capsulated bacterium, of a novel bacterial order, Capsulimonadales ord. nov., of the class Armatimonadia of the phylum Armatimonadetes.</title>
        <authorList>
            <person name="Li J."/>
            <person name="Kudo C."/>
            <person name="Tonouchi A."/>
        </authorList>
    </citation>
    <scope>NUCLEOTIDE SEQUENCE [LARGE SCALE GENOMIC DNA]</scope>
    <source>
        <strain evidence="3 4">AX-7</strain>
    </source>
</reference>
<dbReference type="REBASE" id="621039">
    <property type="entry name" value="M.CcoAX7ORF15800P"/>
</dbReference>
<dbReference type="EMBL" id="AP025739">
    <property type="protein sequence ID" value="BDI29529.1"/>
    <property type="molecule type" value="Genomic_DNA"/>
</dbReference>
<evidence type="ECO:0000256" key="1">
    <source>
        <dbReference type="PROSITE-ProRule" id="PRU01016"/>
    </source>
</evidence>
<keyword evidence="4" id="KW-1185">Reference proteome</keyword>
<dbReference type="FunCoup" id="A0A402CZ56">
    <property type="interactions" value="17"/>
</dbReference>
<dbReference type="GO" id="GO:0044027">
    <property type="term" value="P:negative regulation of gene expression via chromosomal CpG island methylation"/>
    <property type="evidence" value="ECO:0007669"/>
    <property type="project" value="TreeGrafter"/>
</dbReference>
<dbReference type="Gene3D" id="3.90.120.10">
    <property type="entry name" value="DNA Methylase, subunit A, domain 2"/>
    <property type="match status" value="1"/>
</dbReference>
<dbReference type="PANTHER" id="PTHR10629:SF52">
    <property type="entry name" value="DNA (CYTOSINE-5)-METHYLTRANSFERASE 1"/>
    <property type="match status" value="1"/>
</dbReference>
<dbReference type="GO" id="GO:0003886">
    <property type="term" value="F:DNA (cytosine-5-)-methyltransferase activity"/>
    <property type="evidence" value="ECO:0007669"/>
    <property type="project" value="TreeGrafter"/>
</dbReference>
<dbReference type="Pfam" id="PF00145">
    <property type="entry name" value="DNA_methylase"/>
    <property type="match status" value="1"/>
</dbReference>
<dbReference type="SUPFAM" id="SSF53335">
    <property type="entry name" value="S-adenosyl-L-methionine-dependent methyltransferases"/>
    <property type="match status" value="1"/>
</dbReference>
<organism evidence="3 4">
    <name type="scientific">Capsulimonas corticalis</name>
    <dbReference type="NCBI Taxonomy" id="2219043"/>
    <lineage>
        <taxon>Bacteria</taxon>
        <taxon>Bacillati</taxon>
        <taxon>Armatimonadota</taxon>
        <taxon>Armatimonadia</taxon>
        <taxon>Capsulimonadales</taxon>
        <taxon>Capsulimonadaceae</taxon>
        <taxon>Capsulimonas</taxon>
    </lineage>
</organism>
<dbReference type="PANTHER" id="PTHR10629">
    <property type="entry name" value="CYTOSINE-SPECIFIC METHYLTRANSFERASE"/>
    <property type="match status" value="1"/>
</dbReference>
<sequence length="365" mass="39716">MQTISPSSTKPAALDFFAGGGLASEGLKSQFDVVWANDFAPKKALVYQANHPGHLHVGPIQEVRGGDLPAAALAWASFPCQDLSLAGRMLGMHSGTRSGLVWEWLRILGELRERPPVVVAENVSGLLSSEGGAHFRMLHAALSDLGYRVGALALDAARWLPQSRPRVFVVGARRDLDTKALEALDASWAHSEAVRRVSDTDGWVWWDLPEPPQRTVRLSSLIDRDAPVHADARAAHALSLLSDRHRRKLSALANGDIVPGYRRVRDGRQVLELRFDGVAGCLRTPSGGSSRQVIVIRRGDEFQTRLLTVREAARLMGAPETYQIPGSYNDGYKAMGDAVAVPVVEHLARHLLASLARIANVVTPR</sequence>
<dbReference type="AlphaFoldDB" id="A0A402CZ56"/>
<proteinExistence type="inferred from homology"/>
<dbReference type="InterPro" id="IPR050390">
    <property type="entry name" value="C5-Methyltransferase"/>
</dbReference>
<dbReference type="InterPro" id="IPR029063">
    <property type="entry name" value="SAM-dependent_MTases_sf"/>
</dbReference>
<dbReference type="InterPro" id="IPR001525">
    <property type="entry name" value="C5_MeTfrase"/>
</dbReference>
<protein>
    <submittedName>
        <fullName evidence="3">DNA (Cytosine-5-)-methyltransferase</fullName>
    </submittedName>
</protein>
<dbReference type="GO" id="GO:0032259">
    <property type="term" value="P:methylation"/>
    <property type="evidence" value="ECO:0007669"/>
    <property type="project" value="UniProtKB-KW"/>
</dbReference>